<dbReference type="Proteomes" id="UP001476247">
    <property type="component" value="Unassembled WGS sequence"/>
</dbReference>
<accession>A0ABP9Y6T4</accession>
<evidence type="ECO:0000313" key="2">
    <source>
        <dbReference type="Proteomes" id="UP001476247"/>
    </source>
</evidence>
<evidence type="ECO:0008006" key="3">
    <source>
        <dbReference type="Google" id="ProtNLM"/>
    </source>
</evidence>
<proteinExistence type="predicted"/>
<evidence type="ECO:0000313" key="1">
    <source>
        <dbReference type="EMBL" id="GAA5802682.1"/>
    </source>
</evidence>
<gene>
    <name evidence="1" type="ORF">HPULCUR_008156</name>
</gene>
<comment type="caution">
    <text evidence="1">The sequence shown here is derived from an EMBL/GenBank/DDBJ whole genome shotgun (WGS) entry which is preliminary data.</text>
</comment>
<name>A0ABP9Y6T4_9FUNG</name>
<keyword evidence="2" id="KW-1185">Reference proteome</keyword>
<dbReference type="EMBL" id="BAABUJ010000024">
    <property type="protein sequence ID" value="GAA5802682.1"/>
    <property type="molecule type" value="Genomic_DNA"/>
</dbReference>
<organism evidence="1 2">
    <name type="scientific">Helicostylum pulchrum</name>
    <dbReference type="NCBI Taxonomy" id="562976"/>
    <lineage>
        <taxon>Eukaryota</taxon>
        <taxon>Fungi</taxon>
        <taxon>Fungi incertae sedis</taxon>
        <taxon>Mucoromycota</taxon>
        <taxon>Mucoromycotina</taxon>
        <taxon>Mucoromycetes</taxon>
        <taxon>Mucorales</taxon>
        <taxon>Mucorineae</taxon>
        <taxon>Mucoraceae</taxon>
        <taxon>Helicostylum</taxon>
    </lineage>
</organism>
<reference evidence="1 2" key="1">
    <citation type="submission" date="2024-04" db="EMBL/GenBank/DDBJ databases">
        <title>genome sequences of Mucor flavus KT1a and Helicostylum pulchrum KT1b strains isolation_sourced from the surface of a dry-aged beef.</title>
        <authorList>
            <person name="Toyotome T."/>
            <person name="Hosono M."/>
            <person name="Torimaru M."/>
            <person name="Fukuda K."/>
            <person name="Mikami N."/>
        </authorList>
    </citation>
    <scope>NUCLEOTIDE SEQUENCE [LARGE SCALE GENOMIC DNA]</scope>
    <source>
        <strain evidence="1 2">KT1b</strain>
    </source>
</reference>
<protein>
    <recommendedName>
        <fullName evidence="3">F-box domain-containing protein</fullName>
    </recommendedName>
</protein>
<sequence length="297" mass="34907">MSSYNLHSWSKIPAEILQYTLRKIDNKGSIFNVNLSSVERVIYHTIALRNYGIQLIRLVNTLQSSEHLGKLVNKFDFGKIFYAPDRPWDPKGLFEKLSDCCPNVQTMTMAHSSFSLWLRLLTEQHRSNDFKLAEIDEFLNICPRQRCQYFRSFDKLQTCNPTLSNDTTIEELYLYSSEVNPAALYQLSVRLSNLKIMSFAKNEFISFNRSQLKGKKTIIDMPYTNFDKLVINQKRHRNFLHFFLKYSNETGDRYFYSELEPGVIKLLKCTMDDYTDKLNTVRDLVIIFDETIMTLTE</sequence>